<protein>
    <submittedName>
        <fullName evidence="3">ATP-binding protein</fullName>
    </submittedName>
</protein>
<reference evidence="5 6" key="1">
    <citation type="submission" date="2018-09" db="EMBL/GenBank/DDBJ databases">
        <title>Streptomyces sp. nov. DS1-2, an endophytic actinomycete isolated from roots of Dendrobium scabrilingue.</title>
        <authorList>
            <person name="Kuncharoen N."/>
            <person name="Kudo T."/>
            <person name="Ohkuma M."/>
            <person name="Yuki M."/>
            <person name="Tanasupawat S."/>
        </authorList>
    </citation>
    <scope>NUCLEOTIDE SEQUENCE [LARGE SCALE GENOMIC DNA]</scope>
    <source>
        <strain evidence="3 6">AZ1-7</strain>
        <strain evidence="4 5">DS1-2</strain>
    </source>
</reference>
<dbReference type="InterPro" id="IPR003594">
    <property type="entry name" value="HATPase_dom"/>
</dbReference>
<dbReference type="GO" id="GO:0004674">
    <property type="term" value="F:protein serine/threonine kinase activity"/>
    <property type="evidence" value="ECO:0007669"/>
    <property type="project" value="UniProtKB-KW"/>
</dbReference>
<comment type="caution">
    <text evidence="3">The sequence shown here is derived from an EMBL/GenBank/DDBJ whole genome shotgun (WGS) entry which is preliminary data.</text>
</comment>
<keyword evidence="5" id="KW-1185">Reference proteome</keyword>
<dbReference type="GO" id="GO:0005524">
    <property type="term" value="F:ATP binding"/>
    <property type="evidence" value="ECO:0007669"/>
    <property type="project" value="UniProtKB-KW"/>
</dbReference>
<keyword evidence="1" id="KW-0418">Kinase</keyword>
<dbReference type="EMBL" id="RBDX01000005">
    <property type="protein sequence ID" value="RKN10576.1"/>
    <property type="molecule type" value="Genomic_DNA"/>
</dbReference>
<dbReference type="Pfam" id="PF13581">
    <property type="entry name" value="HATPase_c_2"/>
    <property type="match status" value="1"/>
</dbReference>
<evidence type="ECO:0000313" key="6">
    <source>
        <dbReference type="Proteomes" id="UP000275024"/>
    </source>
</evidence>
<dbReference type="PANTHER" id="PTHR35526:SF3">
    <property type="entry name" value="ANTI-SIGMA-F FACTOR RSBW"/>
    <property type="match status" value="1"/>
</dbReference>
<evidence type="ECO:0000256" key="1">
    <source>
        <dbReference type="ARBA" id="ARBA00022527"/>
    </source>
</evidence>
<dbReference type="Proteomes" id="UP000268652">
    <property type="component" value="Unassembled WGS sequence"/>
</dbReference>
<keyword evidence="3" id="KW-0547">Nucleotide-binding</keyword>
<dbReference type="OrthoDB" id="3852126at2"/>
<dbReference type="CDD" id="cd16936">
    <property type="entry name" value="HATPase_RsbW-like"/>
    <property type="match status" value="1"/>
</dbReference>
<dbReference type="InterPro" id="IPR036890">
    <property type="entry name" value="HATPase_C_sf"/>
</dbReference>
<dbReference type="EMBL" id="RBDY01000005">
    <property type="protein sequence ID" value="RKN24836.1"/>
    <property type="molecule type" value="Genomic_DNA"/>
</dbReference>
<evidence type="ECO:0000313" key="3">
    <source>
        <dbReference type="EMBL" id="RKN10576.1"/>
    </source>
</evidence>
<dbReference type="Gene3D" id="3.30.565.10">
    <property type="entry name" value="Histidine kinase-like ATPase, C-terminal domain"/>
    <property type="match status" value="1"/>
</dbReference>
<organism evidence="3 6">
    <name type="scientific">Streptomyces radicis</name>
    <dbReference type="NCBI Taxonomy" id="1750517"/>
    <lineage>
        <taxon>Bacteria</taxon>
        <taxon>Bacillati</taxon>
        <taxon>Actinomycetota</taxon>
        <taxon>Actinomycetes</taxon>
        <taxon>Kitasatosporales</taxon>
        <taxon>Streptomycetaceae</taxon>
        <taxon>Streptomyces</taxon>
    </lineage>
</organism>
<keyword evidence="3" id="KW-0067">ATP-binding</keyword>
<feature type="domain" description="Histidine kinase/HSP90-like ATPase" evidence="2">
    <location>
        <begin position="33"/>
        <end position="127"/>
    </location>
</feature>
<dbReference type="AlphaFoldDB" id="A0A3A9WS15"/>
<dbReference type="InterPro" id="IPR050267">
    <property type="entry name" value="Anti-sigma-factor_SerPK"/>
</dbReference>
<sequence>MDSRSGAAAFPRAAEAPAHTGVWRFTVAPVDVSVPEARHAVRDLLVRRSAPLSHDALDGALLIVSELVTNAVRHAALLTPRIGVEVTLDARRLRLAVEDGHPYRPKALHADPDGQGTGGRGLLLVQATALGAGGDCGVDATSTGGKVVWAALPLDLAR</sequence>
<accession>A0A3A9WS15</accession>
<keyword evidence="1" id="KW-0808">Transferase</keyword>
<proteinExistence type="predicted"/>
<dbReference type="SUPFAM" id="SSF55874">
    <property type="entry name" value="ATPase domain of HSP90 chaperone/DNA topoisomerase II/histidine kinase"/>
    <property type="match status" value="1"/>
</dbReference>
<name>A0A3A9WS15_9ACTN</name>
<keyword evidence="1" id="KW-0723">Serine/threonine-protein kinase</keyword>
<dbReference type="Proteomes" id="UP000275024">
    <property type="component" value="Unassembled WGS sequence"/>
</dbReference>
<gene>
    <name evidence="4" type="ORF">D7318_10315</name>
    <name evidence="3" type="ORF">D7319_09135</name>
</gene>
<evidence type="ECO:0000313" key="5">
    <source>
        <dbReference type="Proteomes" id="UP000268652"/>
    </source>
</evidence>
<dbReference type="PANTHER" id="PTHR35526">
    <property type="entry name" value="ANTI-SIGMA-F FACTOR RSBW-RELATED"/>
    <property type="match status" value="1"/>
</dbReference>
<dbReference type="RefSeq" id="WP_120696602.1">
    <property type="nucleotide sequence ID" value="NZ_RBDX01000005.1"/>
</dbReference>
<evidence type="ECO:0000313" key="4">
    <source>
        <dbReference type="EMBL" id="RKN24836.1"/>
    </source>
</evidence>
<evidence type="ECO:0000259" key="2">
    <source>
        <dbReference type="Pfam" id="PF13581"/>
    </source>
</evidence>